<name>A0A2H3TUB8_FUSOX</name>
<dbReference type="GO" id="GO:0003677">
    <property type="term" value="F:DNA binding"/>
    <property type="evidence" value="ECO:0007669"/>
    <property type="project" value="InterPro"/>
</dbReference>
<keyword evidence="2" id="KW-0479">Metal-binding</keyword>
<dbReference type="PANTHER" id="PTHR31001:SF87">
    <property type="entry name" value="COL-21"/>
    <property type="match status" value="1"/>
</dbReference>
<evidence type="ECO:0000313" key="6">
    <source>
        <dbReference type="Proteomes" id="UP000219369"/>
    </source>
</evidence>
<dbReference type="VEuPathDB" id="FungiDB:HZS61_012221"/>
<dbReference type="GO" id="GO:0008270">
    <property type="term" value="F:zinc ion binding"/>
    <property type="evidence" value="ECO:0007669"/>
    <property type="project" value="InterPro"/>
</dbReference>
<dbReference type="VEuPathDB" id="FungiDB:FOXG_07904"/>
<dbReference type="EMBL" id="FMJY01000010">
    <property type="protein sequence ID" value="SCO91265.1"/>
    <property type="molecule type" value="Genomic_DNA"/>
</dbReference>
<reference evidence="6" key="1">
    <citation type="submission" date="2016-09" db="EMBL/GenBank/DDBJ databases">
        <authorList>
            <person name="Guldener U."/>
        </authorList>
    </citation>
    <scope>NUCLEOTIDE SEQUENCE [LARGE SCALE GENOMIC DNA]</scope>
    <source>
        <strain evidence="6">V64-1</strain>
    </source>
</reference>
<feature type="domain" description="Zn(2)-C6 fungal-type" evidence="4">
    <location>
        <begin position="14"/>
        <end position="43"/>
    </location>
</feature>
<evidence type="ECO:0000256" key="1">
    <source>
        <dbReference type="ARBA" id="ARBA00004123"/>
    </source>
</evidence>
<dbReference type="Gene3D" id="4.10.240.10">
    <property type="entry name" value="Zn(2)-C6 fungal-type DNA-binding domain"/>
    <property type="match status" value="1"/>
</dbReference>
<dbReference type="VEuPathDB" id="FungiDB:FOMG_03884"/>
<dbReference type="Pfam" id="PF00172">
    <property type="entry name" value="Zn_clus"/>
    <property type="match status" value="1"/>
</dbReference>
<protein>
    <recommendedName>
        <fullName evidence="4">Zn(2)-C6 fungal-type domain-containing protein</fullName>
    </recommendedName>
</protein>
<dbReference type="PROSITE" id="PS50048">
    <property type="entry name" value="ZN2_CY6_FUNGAL_2"/>
    <property type="match status" value="1"/>
</dbReference>
<dbReference type="OrthoDB" id="10263753at2759"/>
<dbReference type="InterPro" id="IPR036864">
    <property type="entry name" value="Zn2-C6_fun-type_DNA-bd_sf"/>
</dbReference>
<keyword evidence="3" id="KW-0539">Nucleus</keyword>
<dbReference type="SUPFAM" id="SSF57701">
    <property type="entry name" value="Zn2/Cys6 DNA-binding domain"/>
    <property type="match status" value="1"/>
</dbReference>
<dbReference type="InterPro" id="IPR007219">
    <property type="entry name" value="XnlR_reg_dom"/>
</dbReference>
<accession>A0A2H3TUB8</accession>
<dbReference type="VEuPathDB" id="FungiDB:FOZG_03808"/>
<gene>
    <name evidence="5" type="ORF">FRV6_15393</name>
</gene>
<dbReference type="GO" id="GO:0005634">
    <property type="term" value="C:nucleus"/>
    <property type="evidence" value="ECO:0007669"/>
    <property type="project" value="UniProtKB-SubCell"/>
</dbReference>
<comment type="subcellular location">
    <subcellularLocation>
        <location evidence="1">Nucleus</location>
    </subcellularLocation>
</comment>
<evidence type="ECO:0000256" key="2">
    <source>
        <dbReference type="ARBA" id="ARBA00022723"/>
    </source>
</evidence>
<dbReference type="SMART" id="SM00066">
    <property type="entry name" value="GAL4"/>
    <property type="match status" value="1"/>
</dbReference>
<evidence type="ECO:0000259" key="4">
    <source>
        <dbReference type="PROSITE" id="PS50048"/>
    </source>
</evidence>
<dbReference type="GO" id="GO:0006351">
    <property type="term" value="P:DNA-templated transcription"/>
    <property type="evidence" value="ECO:0007669"/>
    <property type="project" value="InterPro"/>
</dbReference>
<dbReference type="GO" id="GO:0000981">
    <property type="term" value="F:DNA-binding transcription factor activity, RNA polymerase II-specific"/>
    <property type="evidence" value="ECO:0007669"/>
    <property type="project" value="InterPro"/>
</dbReference>
<dbReference type="VEuPathDB" id="FungiDB:FOC1_g10014299"/>
<dbReference type="InterPro" id="IPR001138">
    <property type="entry name" value="Zn2Cys6_DnaBD"/>
</dbReference>
<dbReference type="CDD" id="cd12148">
    <property type="entry name" value="fungal_TF_MHR"/>
    <property type="match status" value="1"/>
</dbReference>
<dbReference type="VEuPathDB" id="FungiDB:FOC4_g10012831"/>
<evidence type="ECO:0000256" key="3">
    <source>
        <dbReference type="ARBA" id="ARBA00023242"/>
    </source>
</evidence>
<evidence type="ECO:0000313" key="5">
    <source>
        <dbReference type="EMBL" id="SCO91265.1"/>
    </source>
</evidence>
<dbReference type="PROSITE" id="PS00463">
    <property type="entry name" value="ZN2_CY6_FUNGAL_1"/>
    <property type="match status" value="1"/>
</dbReference>
<dbReference type="SMART" id="SM00906">
    <property type="entry name" value="Fungal_trans"/>
    <property type="match status" value="1"/>
</dbReference>
<dbReference type="CDD" id="cd00067">
    <property type="entry name" value="GAL4"/>
    <property type="match status" value="1"/>
</dbReference>
<sequence length="614" mass="68211">MEGYTHTQRRKVTSCRECHRRKQKCNRGSPCNVCLRRNVVCQYGKSPEAPPIDDSQIRSPSTLASGSSHNPELAFLDQVGYLTISRASSLVFGPDVEVLSASKPIILGSVAFSDWVKMVEELPPKVVCEELVAIFFSEVNWYSQVLDFPFFNDLLKQWSAIHWTTASRIHPEILTFPALLFQVIAVALLFLPTDTLSEGLLNIPDYSASYSLSCSWTSFGSKIANLFLGGSPTIPLIQQSLVKSLWLKSNGMGLPSWSQLGVAIRDAQALGLHLDISAPPCNNAEDAISWAWKSEHHRRLWTTLFAWDSHMAVLLERPRTINMSDCTVRLPTACEMQDDRSSLPTPALATDKPPTFGVRLFSFALSQIVHRMMSAGAHKRSVKQHNIVVQLDNDIVTLCESLHPATRPNNPDTTWDSIDVMVPKHREHAKILASSVLLTLHRDHTEVHEASRRAAMEAAFKSLDAQDELFKLLPPNQQKLYGLSCHAIDAGIYMAYAITGQIIVGYDLFSRAALAIEKAITRLSSMQDRSAFAKNGAMALQASLERLQKSYGLGGWVDQIPGSGESEITNQLFEPGRVEGGRQNSGLVPQLNRFQPENFEDGAMEDVLWQSIFP</sequence>
<dbReference type="Proteomes" id="UP000219369">
    <property type="component" value="Unassembled WGS sequence"/>
</dbReference>
<dbReference type="InterPro" id="IPR050613">
    <property type="entry name" value="Sec_Metabolite_Reg"/>
</dbReference>
<dbReference type="VEuPathDB" id="FungiDB:FOIG_03437"/>
<proteinExistence type="predicted"/>
<dbReference type="Pfam" id="PF04082">
    <property type="entry name" value="Fungal_trans"/>
    <property type="match status" value="1"/>
</dbReference>
<dbReference type="PANTHER" id="PTHR31001">
    <property type="entry name" value="UNCHARACTERIZED TRANSCRIPTIONAL REGULATORY PROTEIN"/>
    <property type="match status" value="1"/>
</dbReference>
<dbReference type="AlphaFoldDB" id="A0A2H3TUB8"/>
<organism evidence="5 6">
    <name type="scientific">Fusarium oxysporum</name>
    <name type="common">Fusarium vascular wilt</name>
    <dbReference type="NCBI Taxonomy" id="5507"/>
    <lineage>
        <taxon>Eukaryota</taxon>
        <taxon>Fungi</taxon>
        <taxon>Dikarya</taxon>
        <taxon>Ascomycota</taxon>
        <taxon>Pezizomycotina</taxon>
        <taxon>Sordariomycetes</taxon>
        <taxon>Hypocreomycetidae</taxon>
        <taxon>Hypocreales</taxon>
        <taxon>Nectriaceae</taxon>
        <taxon>Fusarium</taxon>
        <taxon>Fusarium oxysporum species complex</taxon>
    </lineage>
</organism>